<sequence length="131" mass="13470">MLLLGAFLPQLTFTRPGLNKYNFTVGDTLVFNFVTGQHDVATDHLLLHSVPLGSNTSSAPSQTHCSSGQKLAINVLASSSSPTPPGVLSPPPPPGAVSPPPPPPPSSSASSLAATFPLVLITIALTSFIKF</sequence>
<organism evidence="2">
    <name type="scientific">Fagus sylvatica</name>
    <name type="common">Beechnut</name>
    <dbReference type="NCBI Taxonomy" id="28930"/>
    <lineage>
        <taxon>Eukaryota</taxon>
        <taxon>Viridiplantae</taxon>
        <taxon>Streptophyta</taxon>
        <taxon>Embryophyta</taxon>
        <taxon>Tracheophyta</taxon>
        <taxon>Spermatophyta</taxon>
        <taxon>Magnoliopsida</taxon>
        <taxon>eudicotyledons</taxon>
        <taxon>Gunneridae</taxon>
        <taxon>Pentapetalae</taxon>
        <taxon>rosids</taxon>
        <taxon>fabids</taxon>
        <taxon>Fagales</taxon>
        <taxon>Fagaceae</taxon>
        <taxon>Fagus</taxon>
    </lineage>
</organism>
<dbReference type="AlphaFoldDB" id="A0A2N9IX42"/>
<evidence type="ECO:0008006" key="3">
    <source>
        <dbReference type="Google" id="ProtNLM"/>
    </source>
</evidence>
<protein>
    <recommendedName>
        <fullName evidence="3">Phytocyanin domain-containing protein</fullName>
    </recommendedName>
</protein>
<dbReference type="SUPFAM" id="SSF49503">
    <property type="entry name" value="Cupredoxins"/>
    <property type="match status" value="1"/>
</dbReference>
<feature type="region of interest" description="Disordered" evidence="1">
    <location>
        <begin position="77"/>
        <end position="111"/>
    </location>
</feature>
<gene>
    <name evidence="2" type="ORF">FSB_LOCUS56601</name>
</gene>
<dbReference type="InterPro" id="IPR008972">
    <property type="entry name" value="Cupredoxin"/>
</dbReference>
<name>A0A2N9IX42_FAGSY</name>
<accession>A0A2N9IX42</accession>
<evidence type="ECO:0000313" key="2">
    <source>
        <dbReference type="EMBL" id="SPD28719.1"/>
    </source>
</evidence>
<feature type="compositionally biased region" description="Pro residues" evidence="1">
    <location>
        <begin position="82"/>
        <end position="106"/>
    </location>
</feature>
<evidence type="ECO:0000256" key="1">
    <source>
        <dbReference type="SAM" id="MobiDB-lite"/>
    </source>
</evidence>
<dbReference type="EMBL" id="OIVN01006242">
    <property type="protein sequence ID" value="SPD28719.1"/>
    <property type="molecule type" value="Genomic_DNA"/>
</dbReference>
<reference evidence="2" key="1">
    <citation type="submission" date="2018-02" db="EMBL/GenBank/DDBJ databases">
        <authorList>
            <person name="Cohen D.B."/>
            <person name="Kent A.D."/>
        </authorList>
    </citation>
    <scope>NUCLEOTIDE SEQUENCE</scope>
</reference>
<proteinExistence type="predicted"/>